<dbReference type="SUPFAM" id="SSF53150">
    <property type="entry name" value="DNA repair protein MutS, domain II"/>
    <property type="match status" value="1"/>
</dbReference>
<dbReference type="GO" id="GO:0030983">
    <property type="term" value="F:mismatched DNA binding"/>
    <property type="evidence" value="ECO:0007669"/>
    <property type="project" value="InterPro"/>
</dbReference>
<dbReference type="PANTHER" id="PTHR11361">
    <property type="entry name" value="DNA MISMATCH REPAIR PROTEIN MUTS FAMILY MEMBER"/>
    <property type="match status" value="1"/>
</dbReference>
<dbReference type="SMART" id="SM00533">
    <property type="entry name" value="MUTSd"/>
    <property type="match status" value="1"/>
</dbReference>
<keyword evidence="3" id="KW-0067">ATP-binding</keyword>
<dbReference type="EMBL" id="KY523104">
    <property type="protein sequence ID" value="QKU35144.1"/>
    <property type="molecule type" value="Genomic_DNA"/>
</dbReference>
<dbReference type="PANTHER" id="PTHR11361:SF99">
    <property type="entry name" value="DNA MISMATCH REPAIR PROTEIN"/>
    <property type="match status" value="1"/>
</dbReference>
<dbReference type="Gene3D" id="1.10.1420.10">
    <property type="match status" value="1"/>
</dbReference>
<feature type="domain" description="DNA mismatch repair proteins mutS family" evidence="5">
    <location>
        <begin position="821"/>
        <end position="837"/>
    </location>
</feature>
<name>A0A6N1NK65_9VIRU</name>
<reference evidence="6" key="1">
    <citation type="submission" date="2017-01" db="EMBL/GenBank/DDBJ databases">
        <authorList>
            <person name="Assis F.L."/>
            <person name="Abrahao J.S."/>
            <person name="Silva L."/>
            <person name="Khalil J.B."/>
            <person name="Rodrigues R."/>
            <person name="Silva L.S."/>
            <person name="Arantes T."/>
            <person name="Boratto P."/>
            <person name="Andrade M."/>
            <person name="Kroon E.G."/>
            <person name="Ribeiro B."/>
            <person name="Bergier I."/>
            <person name="Seligmann H."/>
            <person name="Ghigo E."/>
            <person name="Colson P."/>
            <person name="Levasseur A."/>
            <person name="Raoult D."/>
            <person name="Scola B.L."/>
        </authorList>
    </citation>
    <scope>NUCLEOTIDE SEQUENCE</scope>
    <source>
        <strain evidence="6">Soda lake</strain>
    </source>
</reference>
<dbReference type="PIRSF" id="PIRSF037677">
    <property type="entry name" value="DNA_mis_repair_Msh6"/>
    <property type="match status" value="1"/>
</dbReference>
<dbReference type="RefSeq" id="YP_010781799.1">
    <property type="nucleotide sequence ID" value="NC_075039.1"/>
</dbReference>
<proteinExistence type="predicted"/>
<dbReference type="InterPro" id="IPR007696">
    <property type="entry name" value="DNA_mismatch_repair_MutS_core"/>
</dbReference>
<keyword evidence="4" id="KW-0238">DNA-binding</keyword>
<dbReference type="InterPro" id="IPR036187">
    <property type="entry name" value="DNA_mismatch_repair_MutS_sf"/>
</dbReference>
<dbReference type="InterPro" id="IPR016151">
    <property type="entry name" value="DNA_mismatch_repair_MutS_N"/>
</dbReference>
<evidence type="ECO:0000256" key="4">
    <source>
        <dbReference type="ARBA" id="ARBA00023125"/>
    </source>
</evidence>
<dbReference type="Pfam" id="PF00488">
    <property type="entry name" value="MutS_V"/>
    <property type="match status" value="1"/>
</dbReference>
<dbReference type="SUPFAM" id="SSF52540">
    <property type="entry name" value="P-loop containing nucleoside triphosphate hydrolases"/>
    <property type="match status" value="1"/>
</dbReference>
<dbReference type="KEGG" id="vg:80518563"/>
<evidence type="ECO:0000259" key="5">
    <source>
        <dbReference type="PROSITE" id="PS00486"/>
    </source>
</evidence>
<sequence length="1077" mass="125377">MSYYKYNNEKKEKSTFQIYFEEQDKYAKIYGDKTIVFFEMGKFYDAYCTKTKGYLKLGELEPLLNIHFIRREENSKRNPYNKPCQFGIPTVSIKKNLTTLIENGYTIVVFDQKNDGDKIKRELVGVYSPGTYISDRQTNDANYIMTVYIAEEKQLTGKKNLMAIGVTMVDITTGNSMIHEFYSNKLDDKFGLDELIRIMQTFHPTELVIYYHPVDYDDTVIKNIKLYIELAKYKNSHFYVYHNKKGDDELNLLCEEMFKINNQNDYLAKVYDLNFQVSLHNKSSPIEILQLEQKPYSIISLMIILKYIAEHSVLLLKNLSYPEIYCYNKHLILGNNAVEQLNIIDSNNLELYNQKFKSVFDVINKTSTPMGRRFLKENLLNPMSQENKNVILRRYDIISELIKEKTYKKIKEELKNIYDMERLHRRMAMGSITPYEFHRLDNFYQATTKIISMIKDNKVLRSIIPDSTIKEFMSYQIEYNKEYDCEIMQNYNNFNDIDKSFFKKGIHIGLDKIQDKIDYVWSLIHSTNDYLMSLISSKCKKIKSKEILEMESNDRDGYYFTITKANEKILKEALGKKKGKIRIELSIGETLDVDTKDIIFKQLPKGRTKIFVAPLVEHTLDLSSQIIRLNKLTKKIFIKSMVGYFTKYKTMMHKICKFISEMDFLVSGAIVATEYYYCKPQIPSEENAPSYIKTKALRHAIIERLCNEIEFVPNDIELGNVPKTKETEDADTNEVDKNGILLYGLNSAGKSCLMKSVGISIILAQIGYYVPAQEFIYEPYMALYARITGNDNIFKGLSSFALEMTELDAILLRTESQGSNTIVIGDEVCRGTEDTSGIAIVASSLVSLSECKSTFIFSSHLHDLPQIEEIQKLKNLRLFHLRVEYDEANDCLLFDRKLTPGSGPRVYGLAVAKYLIKNTKFINRAEIIKKRIMNEDTFDIPSKTSNYNKDLLVKSCNICEYSPKEDFHKELESHHIHFQKNCWEDGKIKEKPYLSKNKLYNLVVLCRKCHEKVHRREIIIKGYADTSIGPILDYNVDIKKRMLNGIDDLEKMERKSNNNTTHKKNTKNYSKIIECSA</sequence>
<dbReference type="InterPro" id="IPR036678">
    <property type="entry name" value="MutS_con_dom_sf"/>
</dbReference>
<organism evidence="6">
    <name type="scientific">Tupanvirus soda lake</name>
    <dbReference type="NCBI Taxonomy" id="2126985"/>
    <lineage>
        <taxon>Viruses</taxon>
        <taxon>Varidnaviria</taxon>
        <taxon>Bamfordvirae</taxon>
        <taxon>Nucleocytoviricota</taxon>
        <taxon>Megaviricetes</taxon>
        <taxon>Imitervirales</taxon>
        <taxon>Mimiviridae</taxon>
        <taxon>Megamimivirinae</taxon>
        <taxon>Tupanvirus</taxon>
        <taxon>Tupanvirus salinum</taxon>
    </lineage>
</organism>
<dbReference type="InterPro" id="IPR045076">
    <property type="entry name" value="MutS"/>
</dbReference>
<evidence type="ECO:0000256" key="3">
    <source>
        <dbReference type="ARBA" id="ARBA00022840"/>
    </source>
</evidence>
<dbReference type="Pfam" id="PF01624">
    <property type="entry name" value="MutS_I"/>
    <property type="match status" value="1"/>
</dbReference>
<dbReference type="Gene3D" id="3.40.50.300">
    <property type="entry name" value="P-loop containing nucleotide triphosphate hydrolases"/>
    <property type="match status" value="1"/>
</dbReference>
<dbReference type="Pfam" id="PF05192">
    <property type="entry name" value="MutS_III"/>
    <property type="match status" value="1"/>
</dbReference>
<dbReference type="SUPFAM" id="SSF48334">
    <property type="entry name" value="DNA repair protein MutS, domain III"/>
    <property type="match status" value="1"/>
</dbReference>
<dbReference type="Gene3D" id="3.40.1170.10">
    <property type="entry name" value="DNA repair protein MutS, domain I"/>
    <property type="match status" value="1"/>
</dbReference>
<reference evidence="6" key="2">
    <citation type="journal article" date="2018" name="Nat. Commun.">
        <title>Tailed giant Tupanvirus possesses the most complete translational apparatus of the known virosphere.</title>
        <authorList>
            <person name="Abrahao J."/>
            <person name="Silva L."/>
            <person name="Silva L.S."/>
            <person name="Khalil J.Y.B."/>
            <person name="Rodrigues R."/>
            <person name="Arantes T."/>
            <person name="Assis F."/>
            <person name="Boratto P."/>
            <person name="Andrade M."/>
            <person name="Kroon E.G."/>
            <person name="Ribeiro B."/>
            <person name="Bergier I."/>
            <person name="Seligmann H."/>
            <person name="Ghigo E."/>
            <person name="Colson P."/>
            <person name="Levasseur A."/>
            <person name="Kroemer G."/>
            <person name="Raoult D."/>
            <person name="La Scola B."/>
        </authorList>
    </citation>
    <scope>NUCLEOTIDE SEQUENCE [LARGE SCALE GENOMIC DNA]</scope>
    <source>
        <strain evidence="6">Soda lake</strain>
    </source>
</reference>
<dbReference type="GO" id="GO:0005524">
    <property type="term" value="F:ATP binding"/>
    <property type="evidence" value="ECO:0007669"/>
    <property type="project" value="UniProtKB-KW"/>
</dbReference>
<evidence type="ECO:0000313" key="6">
    <source>
        <dbReference type="EMBL" id="QKU35144.1"/>
    </source>
</evidence>
<keyword evidence="2" id="KW-0227">DNA damage</keyword>
<dbReference type="InterPro" id="IPR027417">
    <property type="entry name" value="P-loop_NTPase"/>
</dbReference>
<dbReference type="GO" id="GO:0140664">
    <property type="term" value="F:ATP-dependent DNA damage sensor activity"/>
    <property type="evidence" value="ECO:0007669"/>
    <property type="project" value="InterPro"/>
</dbReference>
<dbReference type="InterPro" id="IPR017261">
    <property type="entry name" value="DNA_mismatch_repair_MutS/MSH"/>
</dbReference>
<dbReference type="SMART" id="SM00534">
    <property type="entry name" value="MUTSac"/>
    <property type="match status" value="1"/>
</dbReference>
<dbReference type="GeneID" id="80518563"/>
<dbReference type="SUPFAM" id="SSF55271">
    <property type="entry name" value="DNA repair protein MutS, domain I"/>
    <property type="match status" value="1"/>
</dbReference>
<evidence type="ECO:0000256" key="1">
    <source>
        <dbReference type="ARBA" id="ARBA00022741"/>
    </source>
</evidence>
<protein>
    <submittedName>
        <fullName evidence="6">Putative DNA mismatch repair protein MutS-like protein</fullName>
    </submittedName>
</protein>
<accession>A0A6N1NK65</accession>
<dbReference type="GO" id="GO:0006298">
    <property type="term" value="P:mismatch repair"/>
    <property type="evidence" value="ECO:0007669"/>
    <property type="project" value="InterPro"/>
</dbReference>
<dbReference type="PROSITE" id="PS00486">
    <property type="entry name" value="DNA_MISMATCH_REPAIR_2"/>
    <property type="match status" value="1"/>
</dbReference>
<dbReference type="InterPro" id="IPR007695">
    <property type="entry name" value="DNA_mismatch_repair_MutS-lik_N"/>
</dbReference>
<keyword evidence="1" id="KW-0547">Nucleotide-binding</keyword>
<evidence type="ECO:0000256" key="2">
    <source>
        <dbReference type="ARBA" id="ARBA00022763"/>
    </source>
</evidence>
<dbReference type="InterPro" id="IPR000432">
    <property type="entry name" value="DNA_mismatch_repair_MutS_C"/>
</dbReference>